<sequence>MDSSVSLVLLKLAAQLVQNTVGRLDVRNLQALRKLVDPRRLKFHCKSEGVFPRVGKHNQLRPAMVRVGLKLQHSLLDQIVDDALNVRDGCV</sequence>
<evidence type="ECO:0000313" key="1">
    <source>
        <dbReference type="EMBL" id="CAK9890028.1"/>
    </source>
</evidence>
<proteinExistence type="predicted"/>
<organism evidence="2">
    <name type="scientific">Pseudomonas fluorescens</name>
    <dbReference type="NCBI Taxonomy" id="294"/>
    <lineage>
        <taxon>Bacteria</taxon>
        <taxon>Pseudomonadati</taxon>
        <taxon>Pseudomonadota</taxon>
        <taxon>Gammaproteobacteria</taxon>
        <taxon>Pseudomonadales</taxon>
        <taxon>Pseudomonadaceae</taxon>
        <taxon>Pseudomonas</taxon>
    </lineage>
</organism>
<evidence type="ECO:0000313" key="2">
    <source>
        <dbReference type="EMBL" id="VVN19645.1"/>
    </source>
</evidence>
<dbReference type="EMBL" id="CABVHG010000029">
    <property type="protein sequence ID" value="VVN19645.1"/>
    <property type="molecule type" value="Genomic_DNA"/>
</dbReference>
<dbReference type="AlphaFoldDB" id="A0A5E6VNS9"/>
<name>A0A5E6VNS9_PSEFL</name>
<reference evidence="2" key="1">
    <citation type="submission" date="2019-09" db="EMBL/GenBank/DDBJ databases">
        <authorList>
            <person name="Chandra G."/>
            <person name="Truman W A."/>
        </authorList>
    </citation>
    <scope>NUCLEOTIDE SEQUENCE [LARGE SCALE GENOMIC DNA]</scope>
    <source>
        <strain evidence="2">PS652</strain>
    </source>
</reference>
<dbReference type="Proteomes" id="UP000326595">
    <property type="component" value="Chromosome"/>
</dbReference>
<reference evidence="1 3" key="2">
    <citation type="submission" date="2024-03" db="EMBL/GenBank/DDBJ databases">
        <authorList>
            <person name="Alaster D. Moffat"/>
            <person name="Govind Chandra"/>
            <person name="Andrew W. Truman"/>
        </authorList>
    </citation>
    <scope>NUCLEOTIDE SEQUENCE [LARGE SCALE GENOMIC DNA]</scope>
    <source>
        <strain evidence="1">PS652</strain>
    </source>
</reference>
<accession>A0A5E6VNS9</accession>
<protein>
    <submittedName>
        <fullName evidence="2">Uncharacterized protein</fullName>
    </submittedName>
</protein>
<gene>
    <name evidence="1" type="ORF">PS652_02861</name>
    <name evidence="2" type="ORF">PS652_04254</name>
</gene>
<dbReference type="EMBL" id="OZ024668">
    <property type="protein sequence ID" value="CAK9890028.1"/>
    <property type="molecule type" value="Genomic_DNA"/>
</dbReference>
<evidence type="ECO:0000313" key="3">
    <source>
        <dbReference type="Proteomes" id="UP000326595"/>
    </source>
</evidence>